<feature type="compositionally biased region" description="Basic residues" evidence="1">
    <location>
        <begin position="264"/>
        <end position="278"/>
    </location>
</feature>
<evidence type="ECO:0000256" key="1">
    <source>
        <dbReference type="SAM" id="MobiDB-lite"/>
    </source>
</evidence>
<feature type="region of interest" description="Disordered" evidence="1">
    <location>
        <begin position="252"/>
        <end position="278"/>
    </location>
</feature>
<dbReference type="InterPro" id="IPR053124">
    <property type="entry name" value="Notch_signaling_modulators"/>
</dbReference>
<feature type="compositionally biased region" description="Basic and acidic residues" evidence="1">
    <location>
        <begin position="465"/>
        <end position="493"/>
    </location>
</feature>
<dbReference type="GO" id="GO:0005615">
    <property type="term" value="C:extracellular space"/>
    <property type="evidence" value="ECO:0007669"/>
    <property type="project" value="TreeGrafter"/>
</dbReference>
<evidence type="ECO:0000313" key="3">
    <source>
        <dbReference type="EMBL" id="PAV79368.1"/>
    </source>
</evidence>
<feature type="chain" id="PRO_5012652141" evidence="2">
    <location>
        <begin position="27"/>
        <end position="684"/>
    </location>
</feature>
<feature type="region of interest" description="Disordered" evidence="1">
    <location>
        <begin position="423"/>
        <end position="493"/>
    </location>
</feature>
<reference evidence="3 4" key="1">
    <citation type="journal article" date="2017" name="Curr. Biol.">
        <title>Genome architecture and evolution of a unichromosomal asexual nematode.</title>
        <authorList>
            <person name="Fradin H."/>
            <person name="Zegar C."/>
            <person name="Gutwein M."/>
            <person name="Lucas J."/>
            <person name="Kovtun M."/>
            <person name="Corcoran D."/>
            <person name="Baugh L.R."/>
            <person name="Kiontke K."/>
            <person name="Gunsalus K."/>
            <person name="Fitch D.H."/>
            <person name="Piano F."/>
        </authorList>
    </citation>
    <scope>NUCLEOTIDE SEQUENCE [LARGE SCALE GENOMIC DNA]</scope>
    <source>
        <strain evidence="3">PF1309</strain>
    </source>
</reference>
<dbReference type="GO" id="GO:0045747">
    <property type="term" value="P:positive regulation of Notch signaling pathway"/>
    <property type="evidence" value="ECO:0007669"/>
    <property type="project" value="TreeGrafter"/>
</dbReference>
<feature type="region of interest" description="Disordered" evidence="1">
    <location>
        <begin position="120"/>
        <end position="150"/>
    </location>
</feature>
<protein>
    <submittedName>
        <fullName evidence="3">Uncharacterized protein</fullName>
    </submittedName>
</protein>
<organism evidence="3 4">
    <name type="scientific">Diploscapter pachys</name>
    <dbReference type="NCBI Taxonomy" id="2018661"/>
    <lineage>
        <taxon>Eukaryota</taxon>
        <taxon>Metazoa</taxon>
        <taxon>Ecdysozoa</taxon>
        <taxon>Nematoda</taxon>
        <taxon>Chromadorea</taxon>
        <taxon>Rhabditida</taxon>
        <taxon>Rhabditina</taxon>
        <taxon>Rhabditomorpha</taxon>
        <taxon>Rhabditoidea</taxon>
        <taxon>Rhabditidae</taxon>
        <taxon>Diploscapter</taxon>
    </lineage>
</organism>
<sequence>MKIRFSILGYHLAAWLIGSSLQTSSSTPWRGEKDGSYFHTDDIGKVEEERFQMSSQSKIQPKITTDWQIDDITPDERRELIDIASAVERFGANPFLETTYESEPSYRAFLREKRASEGFIPEHDADLHESTLIDDDASDPENRRKSGQTFAGPVSDYCNRYEQNFAVYCIGDVDESHNNYAIISRFCPAYRQSCRSKSIVSQEKPESPFSRPEPSEEPRKMKSLNVGSGPGFSDSTFGSFATDADRLALKEGVASKKSGEHVSDHRKKKGRHHRRHKKIGDKRSPFIRDEFDLEEEDTNVYYRELQKRFPCKPDCDSRIFPHCTASCKCDYLYPHVQRFCNPPPMPLFLNTCRLWYNGCPKYEGYHYASQFVYSKAEKGKRLPAAINPYNIPNPSNVGVPALGRKKREAEMTPWGETHVEKEKNAAKANGVRIEDQSEIRRTSQKIEDHSSSHIMAKGLPIPPEISKEDRERLESEKEEKRQHQRGILHDRLDEVKYKLSRRADETQINSEPRSNPTKGNGKYRELWRTLKAVNAMTAGDLINHQESLADLHKGKNPSAKAFQGVIPVVPSDASYGANSGSDDNTFHKFDALTDSRGILHRPRSSSPFSKPGLWEANPDDPHNRDHANKYWYRPESVGVDWLNGQMTWGAHWAVPAAGVGGTDGFSALHFPSVGTFLNIPDDYD</sequence>
<evidence type="ECO:0000256" key="2">
    <source>
        <dbReference type="SAM" id="SignalP"/>
    </source>
</evidence>
<dbReference type="PANTHER" id="PTHR35015">
    <property type="entry name" value="PROTEIN CBR-OSM-7-RELATED"/>
    <property type="match status" value="1"/>
</dbReference>
<evidence type="ECO:0000313" key="4">
    <source>
        <dbReference type="Proteomes" id="UP000218231"/>
    </source>
</evidence>
<dbReference type="EMBL" id="LIAE01007420">
    <property type="protein sequence ID" value="PAV79368.1"/>
    <property type="molecule type" value="Genomic_DNA"/>
</dbReference>
<dbReference type="Proteomes" id="UP000218231">
    <property type="component" value="Unassembled WGS sequence"/>
</dbReference>
<dbReference type="AlphaFoldDB" id="A0A2A2KZJ3"/>
<accession>A0A2A2KZJ3</accession>
<feature type="compositionally biased region" description="Basic and acidic residues" evidence="1">
    <location>
        <begin position="252"/>
        <end position="263"/>
    </location>
</feature>
<name>A0A2A2KZJ3_9BILA</name>
<feature type="region of interest" description="Disordered" evidence="1">
    <location>
        <begin position="600"/>
        <end position="624"/>
    </location>
</feature>
<dbReference type="PANTHER" id="PTHR35015:SF4">
    <property type="entry name" value="PROTEIN CBR-OSM-7"/>
    <property type="match status" value="1"/>
</dbReference>
<feature type="compositionally biased region" description="Basic and acidic residues" evidence="1">
    <location>
        <begin position="432"/>
        <end position="451"/>
    </location>
</feature>
<feature type="region of interest" description="Disordered" evidence="1">
    <location>
        <begin position="197"/>
        <end position="228"/>
    </location>
</feature>
<keyword evidence="4" id="KW-1185">Reference proteome</keyword>
<dbReference type="GO" id="GO:0005112">
    <property type="term" value="F:Notch binding"/>
    <property type="evidence" value="ECO:0007669"/>
    <property type="project" value="TreeGrafter"/>
</dbReference>
<feature type="signal peptide" evidence="2">
    <location>
        <begin position="1"/>
        <end position="26"/>
    </location>
</feature>
<comment type="caution">
    <text evidence="3">The sequence shown here is derived from an EMBL/GenBank/DDBJ whole genome shotgun (WGS) entry which is preliminary data.</text>
</comment>
<keyword evidence="2" id="KW-0732">Signal</keyword>
<dbReference type="OrthoDB" id="5816579at2759"/>
<feature type="compositionally biased region" description="Basic and acidic residues" evidence="1">
    <location>
        <begin position="120"/>
        <end position="131"/>
    </location>
</feature>
<proteinExistence type="predicted"/>
<gene>
    <name evidence="3" type="ORF">WR25_20619</name>
</gene>